<evidence type="ECO:0000313" key="1">
    <source>
        <dbReference type="EMBL" id="GET00887.1"/>
    </source>
</evidence>
<dbReference type="AlphaFoldDB" id="A0A8H3MAT2"/>
<evidence type="ECO:0008006" key="3">
    <source>
        <dbReference type="Google" id="ProtNLM"/>
    </source>
</evidence>
<reference evidence="1" key="1">
    <citation type="submission" date="2019-10" db="EMBL/GenBank/DDBJ databases">
        <title>Conservation and host-specific expression of non-tandemly repeated heterogenous ribosome RNA gene in arbuscular mycorrhizal fungi.</title>
        <authorList>
            <person name="Maeda T."/>
            <person name="Kobayashi Y."/>
            <person name="Nakagawa T."/>
            <person name="Ezawa T."/>
            <person name="Yamaguchi K."/>
            <person name="Bino T."/>
            <person name="Nishimoto Y."/>
            <person name="Shigenobu S."/>
            <person name="Kawaguchi M."/>
        </authorList>
    </citation>
    <scope>NUCLEOTIDE SEQUENCE</scope>
    <source>
        <strain evidence="1">HR1</strain>
    </source>
</reference>
<evidence type="ECO:0000313" key="2">
    <source>
        <dbReference type="Proteomes" id="UP000615446"/>
    </source>
</evidence>
<dbReference type="Proteomes" id="UP000615446">
    <property type="component" value="Unassembled WGS sequence"/>
</dbReference>
<accession>A0A8H3MAT2</accession>
<gene>
    <name evidence="1" type="ORF">RCL2_002732800</name>
</gene>
<dbReference type="EMBL" id="BLAL01000295">
    <property type="protein sequence ID" value="GET00887.1"/>
    <property type="molecule type" value="Genomic_DNA"/>
</dbReference>
<dbReference type="OrthoDB" id="2351680at2759"/>
<organism evidence="1 2">
    <name type="scientific">Rhizophagus clarus</name>
    <dbReference type="NCBI Taxonomy" id="94130"/>
    <lineage>
        <taxon>Eukaryota</taxon>
        <taxon>Fungi</taxon>
        <taxon>Fungi incertae sedis</taxon>
        <taxon>Mucoromycota</taxon>
        <taxon>Glomeromycotina</taxon>
        <taxon>Glomeromycetes</taxon>
        <taxon>Glomerales</taxon>
        <taxon>Glomeraceae</taxon>
        <taxon>Rhizophagus</taxon>
    </lineage>
</organism>
<sequence length="527" mass="62265">MTPQLNFDCLNQIFKFINEDDSTLLYSPSLVNKLWCQVAIPFLWSNPWKFKNRTNVNLQWKRNILIKTYLSCLYQESREILINEDFFKELFSILNEHSSSQETIKINRNDKNLLINNIQNRPMFVYPEFLRHLKLNSLVYAVKFWSNFNLSGSHRETVYTIALVEMINYLFKKSTCLFTLDIRYCDGEHFQSLQILAHLLEMSNGNIKSLLELKTFEYDPGTIDRIFKALSITSQNIKRMPIYPDTVIDDLTKLIKVQKNLSEVTITHGSYDLWMNYDWKESDVTNIIIERANLITCLILEDIYFPLSFLSSFVNLKELFLKSISINFKENWNPLSEIILPNLQIFHFEPKNSDMKLISKFIHNNSLELIQIKIKCENIENPFLTKDLFIIMTNYCQNLTIYEGPIISIATNELKEFLKSCKNLLTLHLHSINNNNLNYENFDNLLNEISIIIPKKLTTLIINGRWTITSNSLEIFLKSRENLFLRKINFYWGSLVNYEGKFRYICSKYRKKGIVDKRMVELEGIHI</sequence>
<protein>
    <recommendedName>
        <fullName evidence="3">F-box domain-containing protein</fullName>
    </recommendedName>
</protein>
<name>A0A8H3MAT2_9GLOM</name>
<comment type="caution">
    <text evidence="1">The sequence shown here is derived from an EMBL/GenBank/DDBJ whole genome shotgun (WGS) entry which is preliminary data.</text>
</comment>
<proteinExistence type="predicted"/>